<evidence type="ECO:0008006" key="5">
    <source>
        <dbReference type="Google" id="ProtNLM"/>
    </source>
</evidence>
<feature type="region of interest" description="Disordered" evidence="2">
    <location>
        <begin position="1147"/>
        <end position="1180"/>
    </location>
</feature>
<evidence type="ECO:0000313" key="4">
    <source>
        <dbReference type="Proteomes" id="UP001172102"/>
    </source>
</evidence>
<keyword evidence="4" id="KW-1185">Reference proteome</keyword>
<dbReference type="EMBL" id="JAUKUA010000003">
    <property type="protein sequence ID" value="KAK0720924.1"/>
    <property type="molecule type" value="Genomic_DNA"/>
</dbReference>
<evidence type="ECO:0000256" key="1">
    <source>
        <dbReference type="SAM" id="Coils"/>
    </source>
</evidence>
<organism evidence="3 4">
    <name type="scientific">Lasiosphaeris hirsuta</name>
    <dbReference type="NCBI Taxonomy" id="260670"/>
    <lineage>
        <taxon>Eukaryota</taxon>
        <taxon>Fungi</taxon>
        <taxon>Dikarya</taxon>
        <taxon>Ascomycota</taxon>
        <taxon>Pezizomycotina</taxon>
        <taxon>Sordariomycetes</taxon>
        <taxon>Sordariomycetidae</taxon>
        <taxon>Sordariales</taxon>
        <taxon>Lasiosphaeriaceae</taxon>
        <taxon>Lasiosphaeris</taxon>
    </lineage>
</organism>
<protein>
    <recommendedName>
        <fullName evidence="5">SP-RING-type domain-containing protein</fullName>
    </recommendedName>
</protein>
<dbReference type="Gene3D" id="3.30.40.10">
    <property type="entry name" value="Zinc/RING finger domain, C3HC4 (zinc finger)"/>
    <property type="match status" value="1"/>
</dbReference>
<evidence type="ECO:0000256" key="2">
    <source>
        <dbReference type="SAM" id="MobiDB-lite"/>
    </source>
</evidence>
<accession>A0AA40ARZ6</accession>
<dbReference type="GO" id="GO:0000785">
    <property type="term" value="C:chromatin"/>
    <property type="evidence" value="ECO:0007669"/>
    <property type="project" value="TreeGrafter"/>
</dbReference>
<dbReference type="GO" id="GO:0061665">
    <property type="term" value="F:SUMO ligase activity"/>
    <property type="evidence" value="ECO:0007669"/>
    <property type="project" value="TreeGrafter"/>
</dbReference>
<dbReference type="PANTHER" id="PTHR10782:SF4">
    <property type="entry name" value="TONALLI, ISOFORM E"/>
    <property type="match status" value="1"/>
</dbReference>
<evidence type="ECO:0000313" key="3">
    <source>
        <dbReference type="EMBL" id="KAK0720924.1"/>
    </source>
</evidence>
<name>A0AA40ARZ6_9PEZI</name>
<feature type="region of interest" description="Disordered" evidence="2">
    <location>
        <begin position="115"/>
        <end position="158"/>
    </location>
</feature>
<reference evidence="3" key="1">
    <citation type="submission" date="2023-06" db="EMBL/GenBank/DDBJ databases">
        <title>Genome-scale phylogeny and comparative genomics of the fungal order Sordariales.</title>
        <authorList>
            <consortium name="Lawrence Berkeley National Laboratory"/>
            <person name="Hensen N."/>
            <person name="Bonometti L."/>
            <person name="Westerberg I."/>
            <person name="Brannstrom I.O."/>
            <person name="Guillou S."/>
            <person name="Cros-Aarteil S."/>
            <person name="Calhoun S."/>
            <person name="Haridas S."/>
            <person name="Kuo A."/>
            <person name="Mondo S."/>
            <person name="Pangilinan J."/>
            <person name="Riley R."/>
            <person name="Labutti K."/>
            <person name="Andreopoulos B."/>
            <person name="Lipzen A."/>
            <person name="Chen C."/>
            <person name="Yanf M."/>
            <person name="Daum C."/>
            <person name="Ng V."/>
            <person name="Clum A."/>
            <person name="Steindorff A."/>
            <person name="Ohm R."/>
            <person name="Martin F."/>
            <person name="Silar P."/>
            <person name="Natvig D."/>
            <person name="Lalanne C."/>
            <person name="Gautier V."/>
            <person name="Ament-Velasquez S.L."/>
            <person name="Kruys A."/>
            <person name="Hutchinson M.I."/>
            <person name="Powell A.J."/>
            <person name="Barry K."/>
            <person name="Miller A.N."/>
            <person name="Grigoriev I.V."/>
            <person name="Debuchy R."/>
            <person name="Gladieux P."/>
            <person name="Thoren M.H."/>
            <person name="Johannesson H."/>
        </authorList>
    </citation>
    <scope>NUCLEOTIDE SEQUENCE</scope>
    <source>
        <strain evidence="3">SMH4607-1</strain>
    </source>
</reference>
<dbReference type="Proteomes" id="UP001172102">
    <property type="component" value="Unassembled WGS sequence"/>
</dbReference>
<keyword evidence="1" id="KW-0175">Coiled coil</keyword>
<feature type="coiled-coil region" evidence="1">
    <location>
        <begin position="616"/>
        <end position="654"/>
    </location>
</feature>
<dbReference type="PANTHER" id="PTHR10782">
    <property type="entry name" value="ZINC FINGER MIZ DOMAIN-CONTAINING PROTEIN"/>
    <property type="match status" value="1"/>
</dbReference>
<sequence length="1192" mass="132975">MPAQNYAGGPQYPPAIERQIATSNATVNAFVKGSRKRPWMTPGAPKPSDHPIPTRLPQHQSIIAQAVQQQYGITSLSLPFQKAEFFVPSAVLPEKEPYVDHVLTSIFAARRHAQSVLPSPAPSDEPSPAVSNPHDSPNPNPASLPDLQSMSAPTPIHPLTDARFVHDLTIDTSVPRTHDAFGAGGSLSAPSTDVNNSPFLANAQLSPVVHQTAINNMGRPASSASFSGAASASFGEAQHPGFDDHTSAVAPANAAPPFKRRKMDQPPQTSFIPLKYSLFIPKIDQHIQERGGEQALTSNVERPRIQLLREACTNEDGFFLALHQLYCVWSESPGEAHKWIQYPPEIIDKAFTIIEQILKKNQQVAPLTQAWFSRFPEPIARLINPATTYLPMVNQACKFLEKLANNFQPLSKSSAERNYPYLVDELLGTLGCYSPTLQIIFFTASRRRLGVPDGQFGAQMEKVFREDQNYHRSETTGLLVLTPTTPASKQRNDILIRKFKHLIAAAAVAKTQRNARQAFHSPTIHQGSVGQAFNPSTVRQGSSVSSPVPSSGQSPSMIQGHNSSGMLMTPEIMHQLQEQQLHFQEQAHQQLLLQQQPLPHHPQIPHQELSQQHPLAQQQQVRLQQLQQLQQQARQQVQQQQQLQQQARQQVQQQHPQQLQLPSQQLPSQQQVFQQQAAMQQRMAVEQQVQQMHRYELMQMQNTEARRQMLAEASMHNHPVTQTNNVGGLSPSTLDPTMALAGAHMPGYSFNVSFSPSAARAQPPTQQIQHNVYQRPRHLRAPDMEPLMPPKGHQISRPEWPSDPSDKKSIMMSLHQAHVRSPKRVAKAAKPAERYYQAVKSLPVRPVPAQPQNAVQRLYFEVTTEQLALASASFRKDDLLLPVAEHFSGSLRWRVRCCKIEVPGSVVTESQWSILDMSWPPNIFMSLNKQPLSIRRYSHNGKDLPTELTDFIVCGTNVLEVSLPDLNRQSARNRFLAIEMLETLSHSDVVNLVWEPGPTPEEETLNAIKARLTSSGNDDGIIIDMPDLAIDLADPFTSVIFNIPVRGVECTHMECFDLETWLLTRLPSKTLPKCPHSEEIQCGCSTALEPSHPDKWTCPISCCNKDARPYSLRIDGFLADVRKKLEAENKLHTKSIHVRPDGTWYPILQTDDGDDTTDDEDDIPLAARARKASAPPTSVARRHDVEVIEIDD</sequence>
<gene>
    <name evidence="3" type="ORF">B0H67DRAFT_644120</name>
</gene>
<feature type="compositionally biased region" description="Acidic residues" evidence="2">
    <location>
        <begin position="1151"/>
        <end position="1163"/>
    </location>
</feature>
<dbReference type="GO" id="GO:0016925">
    <property type="term" value="P:protein sumoylation"/>
    <property type="evidence" value="ECO:0007669"/>
    <property type="project" value="TreeGrafter"/>
</dbReference>
<dbReference type="AlphaFoldDB" id="A0AA40ARZ6"/>
<dbReference type="InterPro" id="IPR013083">
    <property type="entry name" value="Znf_RING/FYVE/PHD"/>
</dbReference>
<feature type="region of interest" description="Disordered" evidence="2">
    <location>
        <begin position="514"/>
        <end position="564"/>
    </location>
</feature>
<comment type="caution">
    <text evidence="3">The sequence shown here is derived from an EMBL/GenBank/DDBJ whole genome shotgun (WGS) entry which is preliminary data.</text>
</comment>
<proteinExistence type="predicted"/>
<feature type="compositionally biased region" description="Polar residues" evidence="2">
    <location>
        <begin position="523"/>
        <end position="539"/>
    </location>
</feature>
<feature type="compositionally biased region" description="Low complexity" evidence="2">
    <location>
        <begin position="540"/>
        <end position="556"/>
    </location>
</feature>